<protein>
    <submittedName>
        <fullName evidence="1">Uncharacterized protein</fullName>
    </submittedName>
</protein>
<dbReference type="RefSeq" id="WP_334480344.1">
    <property type="nucleotide sequence ID" value="NZ_JAZHRV010000001.1"/>
</dbReference>
<accession>A0ABU8BAY9</accession>
<gene>
    <name evidence="1" type="ORF">V1286_002836</name>
</gene>
<keyword evidence="2" id="KW-1185">Reference proteome</keyword>
<organism evidence="1 2">
    <name type="scientific">Bradyrhizobium algeriense</name>
    <dbReference type="NCBI Taxonomy" id="634784"/>
    <lineage>
        <taxon>Bacteria</taxon>
        <taxon>Pseudomonadati</taxon>
        <taxon>Pseudomonadota</taxon>
        <taxon>Alphaproteobacteria</taxon>
        <taxon>Hyphomicrobiales</taxon>
        <taxon>Nitrobacteraceae</taxon>
        <taxon>Bradyrhizobium</taxon>
    </lineage>
</organism>
<dbReference type="Proteomes" id="UP001364224">
    <property type="component" value="Unassembled WGS sequence"/>
</dbReference>
<evidence type="ECO:0000313" key="2">
    <source>
        <dbReference type="Proteomes" id="UP001364224"/>
    </source>
</evidence>
<proteinExistence type="predicted"/>
<name>A0ABU8BAY9_9BRAD</name>
<dbReference type="EMBL" id="JAZHRV010000001">
    <property type="protein sequence ID" value="MEH2555307.1"/>
    <property type="molecule type" value="Genomic_DNA"/>
</dbReference>
<reference evidence="1 2" key="1">
    <citation type="submission" date="2024-02" db="EMBL/GenBank/DDBJ databases">
        <title>Adaptive strategies in a cosmopolitan and abundant soil bacterium.</title>
        <authorList>
            <person name="Carini P."/>
        </authorList>
    </citation>
    <scope>NUCLEOTIDE SEQUENCE [LARGE SCALE GENOMIC DNA]</scope>
    <source>
        <strain evidence="1 2">AZCC 1608</strain>
    </source>
</reference>
<comment type="caution">
    <text evidence="1">The sequence shown here is derived from an EMBL/GenBank/DDBJ whole genome shotgun (WGS) entry which is preliminary data.</text>
</comment>
<sequence length="49" mass="5505">MPNSRKPISEVVLEITDITSRPVMAEKQQADSYALKVKAAMTRLSESKR</sequence>
<evidence type="ECO:0000313" key="1">
    <source>
        <dbReference type="EMBL" id="MEH2555307.1"/>
    </source>
</evidence>